<keyword evidence="11" id="KW-1185">Reference proteome</keyword>
<dbReference type="PANTHER" id="PTHR34093">
    <property type="entry name" value="CHLORIDE CHANNEL CLIC-LIKE PROTEIN 1"/>
    <property type="match status" value="1"/>
</dbReference>
<reference evidence="10" key="3">
    <citation type="submission" date="2025-09" db="UniProtKB">
        <authorList>
            <consortium name="Ensembl"/>
        </authorList>
    </citation>
    <scope>IDENTIFICATION</scope>
</reference>
<keyword evidence="5 8" id="KW-1133">Transmembrane helix</keyword>
<dbReference type="GO" id="GO:0016020">
    <property type="term" value="C:membrane"/>
    <property type="evidence" value="ECO:0007669"/>
    <property type="project" value="UniProtKB-SubCell"/>
</dbReference>
<evidence type="ECO:0000256" key="7">
    <source>
        <dbReference type="SAM" id="MobiDB-lite"/>
    </source>
</evidence>
<evidence type="ECO:0000256" key="6">
    <source>
        <dbReference type="ARBA" id="ARBA00023136"/>
    </source>
</evidence>
<keyword evidence="4 8" id="KW-0812">Transmembrane</keyword>
<feature type="chain" id="PRO_5014130057" description="Chloride channel CLIC-like protein 1" evidence="9">
    <location>
        <begin position="19"/>
        <end position="430"/>
    </location>
</feature>
<evidence type="ECO:0000256" key="4">
    <source>
        <dbReference type="ARBA" id="ARBA00022692"/>
    </source>
</evidence>
<dbReference type="Pfam" id="PF05934">
    <property type="entry name" value="MCLC"/>
    <property type="match status" value="2"/>
</dbReference>
<evidence type="ECO:0000256" key="2">
    <source>
        <dbReference type="ARBA" id="ARBA00005944"/>
    </source>
</evidence>
<feature type="region of interest" description="Disordered" evidence="7">
    <location>
        <begin position="242"/>
        <end position="274"/>
    </location>
</feature>
<accession>A0A096MPJ4</accession>
<feature type="compositionally biased region" description="Polar residues" evidence="7">
    <location>
        <begin position="367"/>
        <end position="387"/>
    </location>
</feature>
<feature type="compositionally biased region" description="Polar residues" evidence="7">
    <location>
        <begin position="405"/>
        <end position="414"/>
    </location>
</feature>
<dbReference type="ExpressionAtlas" id="A0A096MPJ4">
    <property type="expression patterns" value="baseline"/>
</dbReference>
<dbReference type="GO" id="GO:0005254">
    <property type="term" value="F:chloride channel activity"/>
    <property type="evidence" value="ECO:0007669"/>
    <property type="project" value="TreeGrafter"/>
</dbReference>
<evidence type="ECO:0000256" key="8">
    <source>
        <dbReference type="SAM" id="Phobius"/>
    </source>
</evidence>
<evidence type="ECO:0000256" key="9">
    <source>
        <dbReference type="SAM" id="SignalP"/>
    </source>
</evidence>
<dbReference type="GeneTree" id="ENSGT00390000016611"/>
<protein>
    <recommendedName>
        <fullName evidence="3">Chloride channel CLIC-like protein 1</fullName>
    </recommendedName>
</protein>
<comment type="similarity">
    <text evidence="2">Belongs to the chloride channel MCLC family.</text>
</comment>
<reference evidence="10" key="2">
    <citation type="submission" date="2025-08" db="UniProtKB">
        <authorList>
            <consortium name="Ensembl"/>
        </authorList>
    </citation>
    <scope>IDENTIFICATION</scope>
</reference>
<dbReference type="PANTHER" id="PTHR34093:SF1">
    <property type="entry name" value="CHLORIDE CHANNEL CLIC-LIKE PROTEIN 1"/>
    <property type="match status" value="1"/>
</dbReference>
<organism evidence="10 11">
    <name type="scientific">Papio anubis</name>
    <name type="common">Olive baboon</name>
    <dbReference type="NCBI Taxonomy" id="9555"/>
    <lineage>
        <taxon>Eukaryota</taxon>
        <taxon>Metazoa</taxon>
        <taxon>Chordata</taxon>
        <taxon>Craniata</taxon>
        <taxon>Vertebrata</taxon>
        <taxon>Euteleostomi</taxon>
        <taxon>Mammalia</taxon>
        <taxon>Eutheria</taxon>
        <taxon>Euarchontoglires</taxon>
        <taxon>Primates</taxon>
        <taxon>Haplorrhini</taxon>
        <taxon>Catarrhini</taxon>
        <taxon>Cercopithecidae</taxon>
        <taxon>Cercopithecinae</taxon>
        <taxon>Papio</taxon>
    </lineage>
</organism>
<dbReference type="Ensembl" id="ENSPANT00000022078.4">
    <property type="protein sequence ID" value="ENSPANP00000001654.2"/>
    <property type="gene ID" value="ENSPANG00000003629.4"/>
</dbReference>
<dbReference type="Bgee" id="ENSPANG00000003629">
    <property type="expression patterns" value="Expressed in pigmented layer of retina and 66 other cell types or tissues"/>
</dbReference>
<name>A0A096MPJ4_PAPAN</name>
<feature type="signal peptide" evidence="9">
    <location>
        <begin position="1"/>
        <end position="18"/>
    </location>
</feature>
<feature type="compositionally biased region" description="Basic and acidic residues" evidence="7">
    <location>
        <begin position="259"/>
        <end position="268"/>
    </location>
</feature>
<evidence type="ECO:0000313" key="11">
    <source>
        <dbReference type="Proteomes" id="UP000028761"/>
    </source>
</evidence>
<evidence type="ECO:0000256" key="5">
    <source>
        <dbReference type="ARBA" id="ARBA00022989"/>
    </source>
</evidence>
<sequence>MLCSWLLCECLLLVAGYAHDDDWIDPTDMLNYDAASGTMRKSQAKYGISGEKDVSPDLSYADEISECYHKLDSLTYKIDECEKKKREDYESQSNPVFRRYLNKILIEAGKLGLLAFAQHQAEVAKMEPLNNVCAEKMDWTGSIWEWFRSSWTYKDDPCQKYYELLLVNPIWLVPPTKALAVTFTTFVTEPLKHIGKGTGEFIKALMKEIPALLHLPVLIIMALAILSFCYGAGKSVHVLRHVGGPEREPPQALRPRDRRRQEEIDYRPDGGAGDAEFYYRGHTGPIEQGPYTKTYEGRREILRERDVDLRFQTGNKSPEVLRAFDVPDAEARKHPTVVPGQKSPVLDTKPKEIGGILGEGTLKESSTESSQSAKPVSGQDTSGNTEGSPAVEKAQLKSEAVGSPDQGSTYSPTSGVAGPRGQDPVSSPCG</sequence>
<keyword evidence="9" id="KW-0732">Signal</keyword>
<comment type="subcellular location">
    <subcellularLocation>
        <location evidence="1">Membrane</location>
        <topology evidence="1">Multi-pass membrane protein</topology>
    </subcellularLocation>
</comment>
<gene>
    <name evidence="10" type="primary">CLCC1</name>
</gene>
<dbReference type="InterPro" id="IPR009231">
    <property type="entry name" value="Chloride_chnl_CLIC-like"/>
</dbReference>
<feature type="region of interest" description="Disordered" evidence="7">
    <location>
        <begin position="332"/>
        <end position="430"/>
    </location>
</feature>
<keyword evidence="6 8" id="KW-0472">Membrane</keyword>
<dbReference type="GO" id="GO:0005783">
    <property type="term" value="C:endoplasmic reticulum"/>
    <property type="evidence" value="ECO:0007669"/>
    <property type="project" value="TreeGrafter"/>
</dbReference>
<reference evidence="10 11" key="1">
    <citation type="submission" date="2012-03" db="EMBL/GenBank/DDBJ databases">
        <title>Whole Genome Assembly of Papio anubis.</title>
        <authorList>
            <person name="Liu Y.L."/>
            <person name="Abraham K.A."/>
            <person name="Akbar H.A."/>
            <person name="Ali S.A."/>
            <person name="Anosike U.A."/>
            <person name="Aqrawi P.A."/>
            <person name="Arias F.A."/>
            <person name="Attaway T.A."/>
            <person name="Awwad R.A."/>
            <person name="Babu C.B."/>
            <person name="Bandaranaike D.B."/>
            <person name="Battles P.B."/>
            <person name="Bell A.B."/>
            <person name="Beltran B.B."/>
            <person name="Berhane-Mersha D.B."/>
            <person name="Bess C.B."/>
            <person name="Bickham C.B."/>
            <person name="Bolden T.B."/>
            <person name="Carter K.C."/>
            <person name="Chau D.C."/>
            <person name="Chavez A.C."/>
            <person name="Clerc-Blankenburg K.C."/>
            <person name="Coyle M.C."/>
            <person name="Dao M.D."/>
            <person name="Davila M.L.D."/>
            <person name="Davy-Carroll L.D."/>
            <person name="Denson S.D."/>
            <person name="Dinh H.D."/>
            <person name="Fernandez S.F."/>
            <person name="Fernando P.F."/>
            <person name="Forbes L.F."/>
            <person name="Francis C.F."/>
            <person name="Francisco L.F."/>
            <person name="Fu Q.F."/>
            <person name="Garcia-Iii R.G."/>
            <person name="Garrett T.G."/>
            <person name="Gross S.G."/>
            <person name="Gubbala S.G."/>
            <person name="Hirani K.H."/>
            <person name="Hogues M.H."/>
            <person name="Hollins B.H."/>
            <person name="Jackson L.J."/>
            <person name="Javaid M.J."/>
            <person name="Jhangiani S.J."/>
            <person name="Johnson A.J."/>
            <person name="Johnson B.J."/>
            <person name="Jones J.J."/>
            <person name="Joshi V.J."/>
            <person name="Kalu J.K."/>
            <person name="Khan N.K."/>
            <person name="Korchina V.K."/>
            <person name="Kovar C.K."/>
            <person name="Lago L.L."/>
            <person name="Lara F.L."/>
            <person name="Le T.-K.L."/>
            <person name="Lee S.L."/>
            <person name="Legall-Iii F.L."/>
            <person name="Lemon S.L."/>
            <person name="Liu J.L."/>
            <person name="Liu Y.-S.L."/>
            <person name="Liyanage D.L."/>
            <person name="Lopez J.L."/>
            <person name="Lorensuhewa L.L."/>
            <person name="Mata R.M."/>
            <person name="Mathew T.M."/>
            <person name="Mercado C.M."/>
            <person name="Mercado I.M."/>
            <person name="Morales K.M."/>
            <person name="Morgan M.M."/>
            <person name="Munidasa M.M."/>
            <person name="Ngo D.N."/>
            <person name="Nguyen L.N."/>
            <person name="Nguyen T.N."/>
            <person name="Nguyen N.N."/>
            <person name="Obregon M.O."/>
            <person name="Okwuonu G.O."/>
            <person name="Ongeri F.O."/>
            <person name="Onwere C.O."/>
            <person name="Osifeso I.O."/>
            <person name="Parra A.P."/>
            <person name="Patil S.P."/>
            <person name="Perez A.P."/>
            <person name="Perez Y.P."/>
            <person name="Pham C.P."/>
            <person name="Pu L.-L.P."/>
            <person name="Puazo M.P."/>
            <person name="Quiroz J.Q."/>
            <person name="Rouhana J.R."/>
            <person name="Ruiz M.R."/>
            <person name="Ruiz S.-J.R."/>
            <person name="Saada N.S."/>
            <person name="Santibanez J.S."/>
            <person name="Scheel M.S."/>
            <person name="Schneider B.S."/>
            <person name="Simmons D.S."/>
            <person name="Sisson I.S."/>
            <person name="Tang L.-Y.T."/>
            <person name="Thornton R.T."/>
            <person name="Tisius J.T."/>
            <person name="Toledanes G.T."/>
            <person name="Trejos Z.T."/>
            <person name="Usmani K.U."/>
            <person name="Varghese R.V."/>
            <person name="Vattathil S.V."/>
            <person name="Vee V.V."/>
            <person name="Walker D.W."/>
            <person name="Weissenberger G.W."/>
            <person name="White C.W."/>
            <person name="Williams A.W."/>
            <person name="Woodworth J.W."/>
            <person name="Wright R.W."/>
            <person name="Zhu Y.Z."/>
            <person name="Han Y.H."/>
            <person name="Newsham I.N."/>
            <person name="Nazareth L.N."/>
            <person name="Worley K.W."/>
            <person name="Muzny D.M."/>
            <person name="Rogers J.R."/>
            <person name="Gibbs R.G."/>
        </authorList>
    </citation>
    <scope>NUCLEOTIDE SEQUENCE [LARGE SCALE GENOMIC DNA]</scope>
</reference>
<dbReference type="Proteomes" id="UP000028761">
    <property type="component" value="Chromosome 1"/>
</dbReference>
<evidence type="ECO:0000313" key="10">
    <source>
        <dbReference type="Ensembl" id="ENSPANP00000001654.2"/>
    </source>
</evidence>
<proteinExistence type="inferred from homology"/>
<feature type="transmembrane region" description="Helical" evidence="8">
    <location>
        <begin position="211"/>
        <end position="231"/>
    </location>
</feature>
<evidence type="ECO:0000256" key="1">
    <source>
        <dbReference type="ARBA" id="ARBA00004141"/>
    </source>
</evidence>
<evidence type="ECO:0000256" key="3">
    <source>
        <dbReference type="ARBA" id="ARBA00015571"/>
    </source>
</evidence>
<dbReference type="AlphaFoldDB" id="A0A096MPJ4"/>